<accession>A0A1J5PUD6</accession>
<gene>
    <name evidence="1" type="ORF">GALL_438850</name>
</gene>
<evidence type="ECO:0000313" key="1">
    <source>
        <dbReference type="EMBL" id="OIQ74464.1"/>
    </source>
</evidence>
<sequence length="191" mass="19717">MDAPLAVVLLVRLSSSVVLITSVIALPVATEADPVESSEPAAAIGTIVPAKPAPWLSVRLDPSSDFDWLELSLASPLPACLLPVEFSFPWPSPFMPPSFPLLSLAPPLPLPFKGAVAVENGKPGTSLGAAPGVASAVCPGRVSMVNTLPPTVVLRVCPPNRVRTAVPSVSLWPTSAPEPRMPIVATAVSIL</sequence>
<dbReference type="AlphaFoldDB" id="A0A1J5PUD6"/>
<proteinExistence type="predicted"/>
<comment type="caution">
    <text evidence="1">The sequence shown here is derived from an EMBL/GenBank/DDBJ whole genome shotgun (WGS) entry which is preliminary data.</text>
</comment>
<protein>
    <submittedName>
        <fullName evidence="1">Uncharacterized protein</fullName>
    </submittedName>
</protein>
<organism evidence="1">
    <name type="scientific">mine drainage metagenome</name>
    <dbReference type="NCBI Taxonomy" id="410659"/>
    <lineage>
        <taxon>unclassified sequences</taxon>
        <taxon>metagenomes</taxon>
        <taxon>ecological metagenomes</taxon>
    </lineage>
</organism>
<name>A0A1J5PUD6_9ZZZZ</name>
<dbReference type="EMBL" id="MLJW01002502">
    <property type="protein sequence ID" value="OIQ74464.1"/>
    <property type="molecule type" value="Genomic_DNA"/>
</dbReference>
<reference evidence="1" key="1">
    <citation type="submission" date="2016-10" db="EMBL/GenBank/DDBJ databases">
        <title>Sequence of Gallionella enrichment culture.</title>
        <authorList>
            <person name="Poehlein A."/>
            <person name="Muehling M."/>
            <person name="Daniel R."/>
        </authorList>
    </citation>
    <scope>NUCLEOTIDE SEQUENCE</scope>
</reference>